<evidence type="ECO:0008006" key="3">
    <source>
        <dbReference type="Google" id="ProtNLM"/>
    </source>
</evidence>
<dbReference type="InterPro" id="IPR013320">
    <property type="entry name" value="ConA-like_dom_sf"/>
</dbReference>
<keyword evidence="2" id="KW-1185">Reference proteome</keyword>
<sequence length="290" mass="32779">MARNNKHALEFNNGSLLTIGEMPFTQQGTIEFWMKNYDLANYRNPISTNGANGGNIGFRVEYDAAGNLSAIMGNDSGVYSGGYFIKIGLKPNTWNHLAVTWNVAEMTYKGYLNGAKVFELENYTSFPTKFHNIVLGCGFASSRPFNGLLDEFRIWSVERADFQIRNNYNYMLTGKEIGLTRYLRFLEGAGPHTTDLITKHNFSLGTVRWADAEVDLFGRVELQISDEDKDVLLARNTDYSFNFSIFPTAPLDTVENNLMVEDGTIGGGHIWKSTIKLNDWDRIIRMRTEG</sequence>
<dbReference type="Pfam" id="PF13385">
    <property type="entry name" value="Laminin_G_3"/>
    <property type="match status" value="1"/>
</dbReference>
<accession>A0A1A5YHQ1</accession>
<evidence type="ECO:0000313" key="2">
    <source>
        <dbReference type="Proteomes" id="UP000092024"/>
    </source>
</evidence>
<comment type="caution">
    <text evidence="1">The sequence shown here is derived from an EMBL/GenBank/DDBJ whole genome shotgun (WGS) entry which is preliminary data.</text>
</comment>
<evidence type="ECO:0000313" key="1">
    <source>
        <dbReference type="EMBL" id="OBR64925.1"/>
    </source>
</evidence>
<organism evidence="1 2">
    <name type="scientific">Paenibacillus oryzae</name>
    <dbReference type="NCBI Taxonomy" id="1844972"/>
    <lineage>
        <taxon>Bacteria</taxon>
        <taxon>Bacillati</taxon>
        <taxon>Bacillota</taxon>
        <taxon>Bacilli</taxon>
        <taxon>Bacillales</taxon>
        <taxon>Paenibacillaceae</taxon>
        <taxon>Paenibacillus</taxon>
    </lineage>
</organism>
<dbReference type="Proteomes" id="UP000092024">
    <property type="component" value="Unassembled WGS sequence"/>
</dbReference>
<dbReference type="SUPFAM" id="SSF49899">
    <property type="entry name" value="Concanavalin A-like lectins/glucanases"/>
    <property type="match status" value="1"/>
</dbReference>
<dbReference type="RefSeq" id="WP_068684098.1">
    <property type="nucleotide sequence ID" value="NZ_LYPA01000064.1"/>
</dbReference>
<dbReference type="Gene3D" id="2.60.120.200">
    <property type="match status" value="1"/>
</dbReference>
<dbReference type="OrthoDB" id="2667323at2"/>
<protein>
    <recommendedName>
        <fullName evidence="3">LamG-like jellyroll fold domain-containing protein</fullName>
    </recommendedName>
</protein>
<proteinExistence type="predicted"/>
<gene>
    <name evidence="1" type="ORF">A7K91_04920</name>
</gene>
<dbReference type="EMBL" id="LYPA01000064">
    <property type="protein sequence ID" value="OBR64925.1"/>
    <property type="molecule type" value="Genomic_DNA"/>
</dbReference>
<dbReference type="STRING" id="1844972.A7K91_04920"/>
<name>A0A1A5YHQ1_9BACL</name>
<dbReference type="AlphaFoldDB" id="A0A1A5YHQ1"/>
<reference evidence="1 2" key="1">
    <citation type="submission" date="2016-05" db="EMBL/GenBank/DDBJ databases">
        <title>Paenibacillus oryzae. sp. nov., isolated from the rice root.</title>
        <authorList>
            <person name="Zhang J."/>
            <person name="Zhang X."/>
        </authorList>
    </citation>
    <scope>NUCLEOTIDE SEQUENCE [LARGE SCALE GENOMIC DNA]</scope>
    <source>
        <strain evidence="1 2">1DrF-4</strain>
    </source>
</reference>